<keyword evidence="2" id="KW-1185">Reference proteome</keyword>
<dbReference type="RefSeq" id="WP_193941905.1">
    <property type="nucleotide sequence ID" value="NZ_JADEWB010000012.1"/>
</dbReference>
<comment type="caution">
    <text evidence="1">The sequence shown here is derived from an EMBL/GenBank/DDBJ whole genome shotgun (WGS) entry which is preliminary data.</text>
</comment>
<dbReference type="EMBL" id="JADEWB010000012">
    <property type="protein sequence ID" value="MBE9235195.1"/>
    <property type="molecule type" value="Genomic_DNA"/>
</dbReference>
<evidence type="ECO:0000313" key="2">
    <source>
        <dbReference type="Proteomes" id="UP000606776"/>
    </source>
</evidence>
<dbReference type="Proteomes" id="UP000606776">
    <property type="component" value="Unassembled WGS sequence"/>
</dbReference>
<organism evidence="1 2">
    <name type="scientific">Sphaerospermopsis aphanizomenoides LEGE 00250</name>
    <dbReference type="NCBI Taxonomy" id="2777972"/>
    <lineage>
        <taxon>Bacteria</taxon>
        <taxon>Bacillati</taxon>
        <taxon>Cyanobacteriota</taxon>
        <taxon>Cyanophyceae</taxon>
        <taxon>Nostocales</taxon>
        <taxon>Aphanizomenonaceae</taxon>
        <taxon>Sphaerospermopsis</taxon>
        <taxon>Sphaerospermopsis aphanizomenoides</taxon>
    </lineage>
</organism>
<sequence>MTNSQPNPLELAKQGDTKSITFLINRSLKSQGITAKTIIQDSCLIVMLEAQQIPEHNLALLIYKGVLNLGIKSIQTLKVYGRQIGKENPAWKQDFNLVEAVKVVSNTENNQISNSIDKVEKDNLESSKIISPIPEMLNVVTKVYIFSYSSPIKGENVNIS</sequence>
<reference evidence="1 2" key="1">
    <citation type="submission" date="2020-10" db="EMBL/GenBank/DDBJ databases">
        <authorList>
            <person name="Castelo-Branco R."/>
            <person name="Eusebio N."/>
            <person name="Adriana R."/>
            <person name="Vieira A."/>
            <person name="Brugerolle De Fraissinette N."/>
            <person name="Rezende De Castro R."/>
            <person name="Schneider M.P."/>
            <person name="Vasconcelos V."/>
            <person name="Leao P.N."/>
        </authorList>
    </citation>
    <scope>NUCLEOTIDE SEQUENCE [LARGE SCALE GENOMIC DNA]</scope>
    <source>
        <strain evidence="1 2">LEGE 00250</strain>
    </source>
</reference>
<evidence type="ECO:0000313" key="1">
    <source>
        <dbReference type="EMBL" id="MBE9235195.1"/>
    </source>
</evidence>
<accession>A0ABR9V9P1</accession>
<gene>
    <name evidence="1" type="ORF">IQ227_03845</name>
</gene>
<name>A0ABR9V9P1_9CYAN</name>
<proteinExistence type="predicted"/>
<protein>
    <submittedName>
        <fullName evidence="1">Uncharacterized protein</fullName>
    </submittedName>
</protein>